<evidence type="ECO:0000313" key="1">
    <source>
        <dbReference type="EMBL" id="KRR29602.1"/>
    </source>
</evidence>
<comment type="caution">
    <text evidence="1">The sequence shown here is derived from an EMBL/GenBank/DDBJ whole genome shotgun (WGS) entry which is preliminary data.</text>
</comment>
<accession>A0A0R3NB63</accession>
<reference evidence="1 2" key="1">
    <citation type="submission" date="2014-03" db="EMBL/GenBank/DDBJ databases">
        <title>Bradyrhizobium valentinum sp. nov., isolated from effective nodules of Lupinus mariae-josephae, a lupine endemic of basic-lime soils in Eastern Spain.</title>
        <authorList>
            <person name="Duran D."/>
            <person name="Rey L."/>
            <person name="Navarro A."/>
            <person name="Busquets A."/>
            <person name="Imperial J."/>
            <person name="Ruiz-Argueso T."/>
        </authorList>
    </citation>
    <scope>NUCLEOTIDE SEQUENCE [LARGE SCALE GENOMIC DNA]</scope>
    <source>
        <strain evidence="1 2">Ro19</strain>
    </source>
</reference>
<dbReference type="EMBL" id="LLYA01000023">
    <property type="protein sequence ID" value="KRR29602.1"/>
    <property type="molecule type" value="Genomic_DNA"/>
</dbReference>
<evidence type="ECO:0000313" key="2">
    <source>
        <dbReference type="Proteomes" id="UP000052023"/>
    </source>
</evidence>
<sequence>MKRIWFFRSCVHSDRGSLTIISLDANTSSAGSRIVAPALRVVRSADAGIGLDYHPVASRNIFADGPKWKTHAVVVRTDFLGSTDVHLQSRYLDDLF</sequence>
<protein>
    <submittedName>
        <fullName evidence="1">Uncharacterized protein</fullName>
    </submittedName>
</protein>
<dbReference type="Proteomes" id="UP000052023">
    <property type="component" value="Unassembled WGS sequence"/>
</dbReference>
<keyword evidence="2" id="KW-1185">Reference proteome</keyword>
<dbReference type="AlphaFoldDB" id="A0A0R3NB63"/>
<name>A0A0R3NB63_9BRAD</name>
<gene>
    <name evidence="1" type="ORF">CQ13_38535</name>
</gene>
<organism evidence="1 2">
    <name type="scientific">Bradyrhizobium retamae</name>
    <dbReference type="NCBI Taxonomy" id="1300035"/>
    <lineage>
        <taxon>Bacteria</taxon>
        <taxon>Pseudomonadati</taxon>
        <taxon>Pseudomonadota</taxon>
        <taxon>Alphaproteobacteria</taxon>
        <taxon>Hyphomicrobiales</taxon>
        <taxon>Nitrobacteraceae</taxon>
        <taxon>Bradyrhizobium</taxon>
    </lineage>
</organism>
<proteinExistence type="predicted"/>